<dbReference type="HOGENOM" id="CLU_002360_8_6_9"/>
<dbReference type="KEGG" id="clt:CM240_2329"/>
<evidence type="ECO:0000256" key="8">
    <source>
        <dbReference type="ARBA" id="ARBA00022989"/>
    </source>
</evidence>
<dbReference type="Pfam" id="PF00690">
    <property type="entry name" value="Cation_ATPase_N"/>
    <property type="match status" value="1"/>
</dbReference>
<dbReference type="InterPro" id="IPR023299">
    <property type="entry name" value="ATPase_P-typ_cyto_dom_N"/>
</dbReference>
<dbReference type="NCBIfam" id="TIGR01494">
    <property type="entry name" value="ATPase_P-type"/>
    <property type="match status" value="1"/>
</dbReference>
<protein>
    <submittedName>
        <fullName evidence="12">Cation transport ATPase</fullName>
    </submittedName>
</protein>
<dbReference type="FunFam" id="3.40.50.1000:FF:000001">
    <property type="entry name" value="Phospholipid-transporting ATPase IC"/>
    <property type="match status" value="1"/>
</dbReference>
<dbReference type="InterPro" id="IPR023214">
    <property type="entry name" value="HAD_sf"/>
</dbReference>
<dbReference type="GO" id="GO:0005524">
    <property type="term" value="F:ATP binding"/>
    <property type="evidence" value="ECO:0007669"/>
    <property type="project" value="UniProtKB-KW"/>
</dbReference>
<dbReference type="Proteomes" id="UP000019426">
    <property type="component" value="Chromosome M2/40_rep1"/>
</dbReference>
<keyword evidence="2" id="KW-0597">Phosphoprotein</keyword>
<keyword evidence="3 10" id="KW-0812">Transmembrane</keyword>
<keyword evidence="5" id="KW-0067">ATP-binding</keyword>
<dbReference type="InterPro" id="IPR001757">
    <property type="entry name" value="P_typ_ATPase"/>
</dbReference>
<dbReference type="PANTHER" id="PTHR24093:SF369">
    <property type="entry name" value="CALCIUM-TRANSPORTING ATPASE"/>
    <property type="match status" value="1"/>
</dbReference>
<dbReference type="PATRIC" id="fig|1216932.3.peg.2307"/>
<feature type="transmembrane region" description="Helical" evidence="10">
    <location>
        <begin position="257"/>
        <end position="275"/>
    </location>
</feature>
<evidence type="ECO:0000259" key="11">
    <source>
        <dbReference type="SMART" id="SM00831"/>
    </source>
</evidence>
<dbReference type="OrthoDB" id="9760364at2"/>
<evidence type="ECO:0000256" key="2">
    <source>
        <dbReference type="ARBA" id="ARBA00022553"/>
    </source>
</evidence>
<proteinExistence type="predicted"/>
<evidence type="ECO:0000256" key="3">
    <source>
        <dbReference type="ARBA" id="ARBA00022692"/>
    </source>
</evidence>
<dbReference type="Pfam" id="PF00122">
    <property type="entry name" value="E1-E2_ATPase"/>
    <property type="match status" value="1"/>
</dbReference>
<gene>
    <name evidence="12" type="ORF">CM240_2329</name>
</gene>
<dbReference type="InterPro" id="IPR008250">
    <property type="entry name" value="ATPase_P-typ_transduc_dom_A_sf"/>
</dbReference>
<feature type="domain" description="Cation-transporting P-type ATPase N-terminal" evidence="11">
    <location>
        <begin position="2"/>
        <end position="76"/>
    </location>
</feature>
<keyword evidence="8 10" id="KW-1133">Transmembrane helix</keyword>
<dbReference type="PROSITE" id="PS00154">
    <property type="entry name" value="ATPASE_E1_E2"/>
    <property type="match status" value="1"/>
</dbReference>
<dbReference type="STRING" id="1216932.CM240_2329"/>
<evidence type="ECO:0000313" key="12">
    <source>
        <dbReference type="EMBL" id="CDM69466.1"/>
    </source>
</evidence>
<keyword evidence="7" id="KW-1278">Translocase</keyword>
<evidence type="ECO:0000256" key="4">
    <source>
        <dbReference type="ARBA" id="ARBA00022741"/>
    </source>
</evidence>
<dbReference type="InterPro" id="IPR004014">
    <property type="entry name" value="ATPase_P-typ_cation-transptr_N"/>
</dbReference>
<dbReference type="SUPFAM" id="SSF81660">
    <property type="entry name" value="Metal cation-transporting ATPase, ATP-binding domain N"/>
    <property type="match status" value="1"/>
</dbReference>
<dbReference type="FunFam" id="2.70.150.10:FF:000160">
    <property type="entry name" value="Sarcoplasmic/endoplasmic reticulum calcium ATPase 1"/>
    <property type="match status" value="1"/>
</dbReference>
<comment type="subcellular location">
    <subcellularLocation>
        <location evidence="1">Endomembrane system</location>
        <topology evidence="1">Multi-pass membrane protein</topology>
    </subcellularLocation>
</comment>
<evidence type="ECO:0000256" key="9">
    <source>
        <dbReference type="ARBA" id="ARBA00023136"/>
    </source>
</evidence>
<keyword evidence="4" id="KW-0547">Nucleotide-binding</keyword>
<dbReference type="Gene3D" id="1.20.1110.10">
    <property type="entry name" value="Calcium-transporting ATPase, transmembrane domain"/>
    <property type="match status" value="1"/>
</dbReference>
<dbReference type="GO" id="GO:0005388">
    <property type="term" value="F:P-type calcium transporter activity"/>
    <property type="evidence" value="ECO:0007669"/>
    <property type="project" value="TreeGrafter"/>
</dbReference>
<accession>W6RXT5</accession>
<sequence>MNYFSKSTEETLKSLGSSKEGGIKETDISKLREKHGYNEFTKAPADGLIKRIINSLCEPMMLILLVALAITVIINIMKIIQGQPTEWIETIGIILAISLSVGISLVTEGKSQKAFDSLNDISEGILIKVIRDGGLKQIPKNELLPGDIVIIETGDKIPADGRLLETTDLQIDESMLTGESMMVKKDSNAILTDEKTPLAERKNMVYSGTYATFGQGLMVVTEIGDATEMGAIAREIQGNNQGSTPLQEKLANLGKNIAKIGIVVATVVFVIKILRLVSTGTLNIDTVGEALTTSIALIVASVPEGLPTIVAATLALNVMKLAKNNALVKKIVACETIGSVNVICSDKTGTLTKNEMTVIDVFHNGKLTSPKELDNDHMIMNYRVNSSAQLEEDNGNKKYVGNPTEVALLTSIMDVPEREVERIHQYPFSSDKKYMSSIIRDNGEIVLYAKGSPEKILSFSTKVMIDGKILDLTEDVQKI</sequence>
<evidence type="ECO:0000256" key="6">
    <source>
        <dbReference type="ARBA" id="ARBA00022842"/>
    </source>
</evidence>
<dbReference type="PANTHER" id="PTHR24093">
    <property type="entry name" value="CATION TRANSPORTING ATPASE"/>
    <property type="match status" value="1"/>
</dbReference>
<feature type="transmembrane region" description="Helical" evidence="10">
    <location>
        <begin position="87"/>
        <end position="106"/>
    </location>
</feature>
<dbReference type="Gene3D" id="3.40.50.1000">
    <property type="entry name" value="HAD superfamily/HAD-like"/>
    <property type="match status" value="1"/>
</dbReference>
<dbReference type="InterPro" id="IPR023298">
    <property type="entry name" value="ATPase_P-typ_TM_dom_sf"/>
</dbReference>
<dbReference type="Gene3D" id="3.40.1110.10">
    <property type="entry name" value="Calcium-transporting ATPase, cytoplasmic domain N"/>
    <property type="match status" value="1"/>
</dbReference>
<dbReference type="GO" id="GO:0016887">
    <property type="term" value="F:ATP hydrolysis activity"/>
    <property type="evidence" value="ECO:0007669"/>
    <property type="project" value="InterPro"/>
</dbReference>
<feature type="transmembrane region" description="Helical" evidence="10">
    <location>
        <begin position="60"/>
        <end position="81"/>
    </location>
</feature>
<dbReference type="Pfam" id="PF13246">
    <property type="entry name" value="Cation_ATPase"/>
    <property type="match status" value="1"/>
</dbReference>
<evidence type="ECO:0000256" key="10">
    <source>
        <dbReference type="SAM" id="Phobius"/>
    </source>
</evidence>
<dbReference type="PRINTS" id="PR00119">
    <property type="entry name" value="CATATPASE"/>
</dbReference>
<keyword evidence="13" id="KW-1185">Reference proteome</keyword>
<dbReference type="GO" id="GO:0012505">
    <property type="term" value="C:endomembrane system"/>
    <property type="evidence" value="ECO:0007669"/>
    <property type="project" value="UniProtKB-SubCell"/>
</dbReference>
<dbReference type="InterPro" id="IPR018303">
    <property type="entry name" value="ATPase_P-typ_P_site"/>
</dbReference>
<dbReference type="SMART" id="SM00831">
    <property type="entry name" value="Cation_ATPase_N"/>
    <property type="match status" value="1"/>
</dbReference>
<dbReference type="Gene3D" id="2.70.150.10">
    <property type="entry name" value="Calcium-transporting ATPase, cytoplasmic transduction domain A"/>
    <property type="match status" value="1"/>
</dbReference>
<dbReference type="InterPro" id="IPR059000">
    <property type="entry name" value="ATPase_P-type_domA"/>
</dbReference>
<dbReference type="EMBL" id="HG917868">
    <property type="protein sequence ID" value="CDM69466.1"/>
    <property type="molecule type" value="Genomic_DNA"/>
</dbReference>
<dbReference type="GO" id="GO:0005886">
    <property type="term" value="C:plasma membrane"/>
    <property type="evidence" value="ECO:0007669"/>
    <property type="project" value="TreeGrafter"/>
</dbReference>
<dbReference type="eggNOG" id="COG0474">
    <property type="taxonomic scope" value="Bacteria"/>
</dbReference>
<dbReference type="RefSeq" id="WP_156930548.1">
    <property type="nucleotide sequence ID" value="NZ_HG917868.1"/>
</dbReference>
<evidence type="ECO:0000256" key="1">
    <source>
        <dbReference type="ARBA" id="ARBA00004127"/>
    </source>
</evidence>
<dbReference type="SUPFAM" id="SSF81653">
    <property type="entry name" value="Calcium ATPase, transduction domain A"/>
    <property type="match status" value="1"/>
</dbReference>
<evidence type="ECO:0000256" key="7">
    <source>
        <dbReference type="ARBA" id="ARBA00022967"/>
    </source>
</evidence>
<evidence type="ECO:0000313" key="13">
    <source>
        <dbReference type="Proteomes" id="UP000019426"/>
    </source>
</evidence>
<organism evidence="12 13">
    <name type="scientific">Clostridium bornimense</name>
    <dbReference type="NCBI Taxonomy" id="1216932"/>
    <lineage>
        <taxon>Bacteria</taxon>
        <taxon>Bacillati</taxon>
        <taxon>Bacillota</taxon>
        <taxon>Clostridia</taxon>
        <taxon>Eubacteriales</taxon>
        <taxon>Clostridiaceae</taxon>
        <taxon>Clostridium</taxon>
    </lineage>
</organism>
<name>W6RXT5_9CLOT</name>
<keyword evidence="9 10" id="KW-0472">Membrane</keyword>
<keyword evidence="6" id="KW-0460">Magnesium</keyword>
<dbReference type="SUPFAM" id="SSF81665">
    <property type="entry name" value="Calcium ATPase, transmembrane domain M"/>
    <property type="match status" value="1"/>
</dbReference>
<dbReference type="AlphaFoldDB" id="W6RXT5"/>
<feature type="transmembrane region" description="Helical" evidence="10">
    <location>
        <begin position="295"/>
        <end position="319"/>
    </location>
</feature>
<evidence type="ECO:0000256" key="5">
    <source>
        <dbReference type="ARBA" id="ARBA00022840"/>
    </source>
</evidence>
<reference evidence="12 13" key="1">
    <citation type="submission" date="2013-11" db="EMBL/GenBank/DDBJ databases">
        <title>Complete genome sequence of Clostridum sp. M2/40.</title>
        <authorList>
            <person name="Wibberg D."/>
            <person name="Puehler A."/>
            <person name="Schlueter A."/>
        </authorList>
    </citation>
    <scope>NUCLEOTIDE SEQUENCE [LARGE SCALE GENOMIC DNA]</scope>
    <source>
        <strain evidence="13">M2/40</strain>
    </source>
</reference>